<evidence type="ECO:0000256" key="9">
    <source>
        <dbReference type="ARBA" id="ARBA00022777"/>
    </source>
</evidence>
<evidence type="ECO:0000256" key="10">
    <source>
        <dbReference type="ARBA" id="ARBA00022840"/>
    </source>
</evidence>
<dbReference type="Proteomes" id="UP000033869">
    <property type="component" value="Unassembled WGS sequence"/>
</dbReference>
<dbReference type="GO" id="GO:0009927">
    <property type="term" value="F:histidine phosphotransfer kinase activity"/>
    <property type="evidence" value="ECO:0007669"/>
    <property type="project" value="TreeGrafter"/>
</dbReference>
<dbReference type="GO" id="GO:0045121">
    <property type="term" value="C:membrane raft"/>
    <property type="evidence" value="ECO:0007669"/>
    <property type="project" value="UniProtKB-SubCell"/>
</dbReference>
<dbReference type="FunFam" id="1.10.287.130:FF:000001">
    <property type="entry name" value="Two-component sensor histidine kinase"/>
    <property type="match status" value="1"/>
</dbReference>
<keyword evidence="9 15" id="KW-0418">Kinase</keyword>
<evidence type="ECO:0000256" key="2">
    <source>
        <dbReference type="ARBA" id="ARBA00004236"/>
    </source>
</evidence>
<dbReference type="SMART" id="SM00387">
    <property type="entry name" value="HATPase_c"/>
    <property type="match status" value="1"/>
</dbReference>
<keyword evidence="13" id="KW-1133">Transmembrane helix</keyword>
<comment type="caution">
    <text evidence="15">The sequence shown here is derived from an EMBL/GenBank/DDBJ whole genome shotgun (WGS) entry which is preliminary data.</text>
</comment>
<comment type="catalytic activity">
    <reaction evidence="1">
        <text>ATP + protein L-histidine = ADP + protein N-phospho-L-histidine.</text>
        <dbReference type="EC" id="2.7.13.3"/>
    </reaction>
</comment>
<reference evidence="15 16" key="1">
    <citation type="journal article" date="2015" name="Nature">
        <title>rRNA introns, odd ribosomes, and small enigmatic genomes across a large radiation of phyla.</title>
        <authorList>
            <person name="Brown C.T."/>
            <person name="Hug L.A."/>
            <person name="Thomas B.C."/>
            <person name="Sharon I."/>
            <person name="Castelle C.J."/>
            <person name="Singh A."/>
            <person name="Wilkins M.J."/>
            <person name="Williams K.H."/>
            <person name="Banfield J.F."/>
        </authorList>
    </citation>
    <scope>NUCLEOTIDE SEQUENCE [LARGE SCALE GENOMIC DNA]</scope>
</reference>
<evidence type="ECO:0000259" key="14">
    <source>
        <dbReference type="PROSITE" id="PS50109"/>
    </source>
</evidence>
<dbReference type="PANTHER" id="PTHR43047">
    <property type="entry name" value="TWO-COMPONENT HISTIDINE PROTEIN KINASE"/>
    <property type="match status" value="1"/>
</dbReference>
<dbReference type="GO" id="GO:0000155">
    <property type="term" value="F:phosphorelay sensor kinase activity"/>
    <property type="evidence" value="ECO:0007669"/>
    <property type="project" value="InterPro"/>
</dbReference>
<evidence type="ECO:0000256" key="13">
    <source>
        <dbReference type="SAM" id="Phobius"/>
    </source>
</evidence>
<dbReference type="InterPro" id="IPR004358">
    <property type="entry name" value="Sig_transdc_His_kin-like_C"/>
</dbReference>
<protein>
    <recommendedName>
        <fullName evidence="4">histidine kinase</fullName>
        <ecNumber evidence="4">2.7.13.3</ecNumber>
    </recommendedName>
</protein>
<evidence type="ECO:0000313" key="16">
    <source>
        <dbReference type="Proteomes" id="UP000033869"/>
    </source>
</evidence>
<accession>A0A0G0WBA6</accession>
<organism evidence="15 16">
    <name type="scientific">candidate division CPR2 bacterium GW2011_GWC1_41_48</name>
    <dbReference type="NCBI Taxonomy" id="1618344"/>
    <lineage>
        <taxon>Bacteria</taxon>
        <taxon>Bacteria division CPR2</taxon>
    </lineage>
</organism>
<dbReference type="Gene3D" id="1.10.287.130">
    <property type="match status" value="1"/>
</dbReference>
<dbReference type="EMBL" id="LCBL01000002">
    <property type="protein sequence ID" value="KKS09357.1"/>
    <property type="molecule type" value="Genomic_DNA"/>
</dbReference>
<dbReference type="EC" id="2.7.13.3" evidence="4"/>
<evidence type="ECO:0000256" key="8">
    <source>
        <dbReference type="ARBA" id="ARBA00022741"/>
    </source>
</evidence>
<dbReference type="SUPFAM" id="SSF47384">
    <property type="entry name" value="Homodimeric domain of signal transducing histidine kinase"/>
    <property type="match status" value="1"/>
</dbReference>
<keyword evidence="8" id="KW-0547">Nucleotide-binding</keyword>
<dbReference type="FunFam" id="3.30.565.10:FF:000023">
    <property type="entry name" value="PAS domain-containing sensor histidine kinase"/>
    <property type="match status" value="1"/>
</dbReference>
<evidence type="ECO:0000256" key="3">
    <source>
        <dbReference type="ARBA" id="ARBA00004314"/>
    </source>
</evidence>
<dbReference type="InterPro" id="IPR036890">
    <property type="entry name" value="HATPase_C_sf"/>
</dbReference>
<evidence type="ECO:0000313" key="15">
    <source>
        <dbReference type="EMBL" id="KKS09357.1"/>
    </source>
</evidence>
<dbReference type="PRINTS" id="PR00344">
    <property type="entry name" value="BCTRLSENSOR"/>
</dbReference>
<name>A0A0G0WBA6_UNCC2</name>
<evidence type="ECO:0000256" key="7">
    <source>
        <dbReference type="ARBA" id="ARBA00022679"/>
    </source>
</evidence>
<dbReference type="SMART" id="SM00388">
    <property type="entry name" value="HisKA"/>
    <property type="match status" value="1"/>
</dbReference>
<sequence length="469" mass="53416">MPIQPAKQLSFLRNNKQVIYSLLVVILIPVLIVLNTYIIITKMQVNLDEELRYKAQLAAHSLNVALLNYVDEPNEVEEVITNYAKFTKDVKNIQIIKKINDDFKIVASLNPEDKGRLVEGQDKTMLAITWYDKNEISTEMRADKRMEIAGQEISFDERLWAVRTPIVNKDGNEVYLANIWVSTKNADINIANTVTVAGIVLVLTIIAVILLILGNSRLFQYAVLFEKLKEVDQMKDDFISTASHELRTPLTIIRGNASILVEDFSRLKKEEITNMHEQIVDSTNRLNYLVNDLLDVSRIEQNRIKLELSEVNVLEIGRKITGEFKNQAKEKGLHIKENFADKPLFSNLDKAKFEQILINIIGNAVKYTKEGEVEVGITSNEKGNSILVRDTGIGMDEDERKQLFSKFYRIRNENTENIPGTGLGLWITKQLIEMMQGKIMVESIKGVGSQFTITFPKNEGKLTSQNKQK</sequence>
<comment type="subcellular location">
    <subcellularLocation>
        <location evidence="2">Cell membrane</location>
    </subcellularLocation>
    <subcellularLocation>
        <location evidence="3">Membrane raft</location>
        <topology evidence="3">Multi-pass membrane protein</topology>
    </subcellularLocation>
</comment>
<evidence type="ECO:0000256" key="12">
    <source>
        <dbReference type="ARBA" id="ARBA00023136"/>
    </source>
</evidence>
<dbReference type="GO" id="GO:0005886">
    <property type="term" value="C:plasma membrane"/>
    <property type="evidence" value="ECO:0007669"/>
    <property type="project" value="UniProtKB-SubCell"/>
</dbReference>
<feature type="transmembrane region" description="Helical" evidence="13">
    <location>
        <begin position="190"/>
        <end position="213"/>
    </location>
</feature>
<dbReference type="CDD" id="cd00082">
    <property type="entry name" value="HisKA"/>
    <property type="match status" value="1"/>
</dbReference>
<dbReference type="PROSITE" id="PS50109">
    <property type="entry name" value="HIS_KIN"/>
    <property type="match status" value="1"/>
</dbReference>
<gene>
    <name evidence="15" type="ORF">UU65_C0002G0135</name>
</gene>
<dbReference type="InterPro" id="IPR003594">
    <property type="entry name" value="HATPase_dom"/>
</dbReference>
<feature type="domain" description="Histidine kinase" evidence="14">
    <location>
        <begin position="241"/>
        <end position="459"/>
    </location>
</feature>
<keyword evidence="7" id="KW-0808">Transferase</keyword>
<keyword evidence="13" id="KW-0812">Transmembrane</keyword>
<evidence type="ECO:0000256" key="6">
    <source>
        <dbReference type="ARBA" id="ARBA00022553"/>
    </source>
</evidence>
<dbReference type="Gene3D" id="3.30.565.10">
    <property type="entry name" value="Histidine kinase-like ATPase, C-terminal domain"/>
    <property type="match status" value="1"/>
</dbReference>
<dbReference type="Pfam" id="PF00512">
    <property type="entry name" value="HisKA"/>
    <property type="match status" value="1"/>
</dbReference>
<dbReference type="AlphaFoldDB" id="A0A0G0WBA6"/>
<keyword evidence="11" id="KW-0902">Two-component regulatory system</keyword>
<dbReference type="SUPFAM" id="SSF55874">
    <property type="entry name" value="ATPase domain of HSP90 chaperone/DNA topoisomerase II/histidine kinase"/>
    <property type="match status" value="1"/>
</dbReference>
<feature type="transmembrane region" description="Helical" evidence="13">
    <location>
        <begin position="18"/>
        <end position="40"/>
    </location>
</feature>
<dbReference type="InterPro" id="IPR005467">
    <property type="entry name" value="His_kinase_dom"/>
</dbReference>
<evidence type="ECO:0000256" key="5">
    <source>
        <dbReference type="ARBA" id="ARBA00022475"/>
    </source>
</evidence>
<dbReference type="InterPro" id="IPR003661">
    <property type="entry name" value="HisK_dim/P_dom"/>
</dbReference>
<proteinExistence type="predicted"/>
<dbReference type="Pfam" id="PF02518">
    <property type="entry name" value="HATPase_c"/>
    <property type="match status" value="1"/>
</dbReference>
<evidence type="ECO:0000256" key="4">
    <source>
        <dbReference type="ARBA" id="ARBA00012438"/>
    </source>
</evidence>
<keyword evidence="10" id="KW-0067">ATP-binding</keyword>
<dbReference type="InterPro" id="IPR036097">
    <property type="entry name" value="HisK_dim/P_sf"/>
</dbReference>
<dbReference type="GO" id="GO:0005524">
    <property type="term" value="F:ATP binding"/>
    <property type="evidence" value="ECO:0007669"/>
    <property type="project" value="UniProtKB-KW"/>
</dbReference>
<evidence type="ECO:0000256" key="1">
    <source>
        <dbReference type="ARBA" id="ARBA00000085"/>
    </source>
</evidence>
<keyword evidence="5" id="KW-1003">Cell membrane</keyword>
<keyword evidence="12 13" id="KW-0472">Membrane</keyword>
<evidence type="ECO:0000256" key="11">
    <source>
        <dbReference type="ARBA" id="ARBA00023012"/>
    </source>
</evidence>
<dbReference type="PANTHER" id="PTHR43047:SF72">
    <property type="entry name" value="OSMOSENSING HISTIDINE PROTEIN KINASE SLN1"/>
    <property type="match status" value="1"/>
</dbReference>
<keyword evidence="6" id="KW-0597">Phosphoprotein</keyword>